<dbReference type="KEGG" id="nak:EH165_14920"/>
<dbReference type="EMBL" id="CP034170">
    <property type="protein sequence ID" value="AZI59239.1"/>
    <property type="molecule type" value="Genomic_DNA"/>
</dbReference>
<dbReference type="AlphaFoldDB" id="A0A3G8ZPS4"/>
<dbReference type="Gene3D" id="3.40.50.300">
    <property type="entry name" value="P-loop containing nucleotide triphosphate hydrolases"/>
    <property type="match status" value="1"/>
</dbReference>
<proteinExistence type="predicted"/>
<dbReference type="InterPro" id="IPR027417">
    <property type="entry name" value="P-loop_NTPase"/>
</dbReference>
<gene>
    <name evidence="1" type="ORF">EH165_14920</name>
</gene>
<protein>
    <submittedName>
        <fullName evidence="1">Uncharacterized protein</fullName>
    </submittedName>
</protein>
<evidence type="ECO:0000313" key="2">
    <source>
        <dbReference type="Proteomes" id="UP000268084"/>
    </source>
</evidence>
<name>A0A3G8ZPS4_9ACTN</name>
<reference evidence="1 2" key="2">
    <citation type="submission" date="2018-12" db="EMBL/GenBank/DDBJ databases">
        <title>Nakamurella antarcticus sp. nov., isolated from Antarctica South Shetland Islands soil.</title>
        <authorList>
            <person name="Peng F."/>
        </authorList>
    </citation>
    <scope>NUCLEOTIDE SEQUENCE [LARGE SCALE GENOMIC DNA]</scope>
    <source>
        <strain evidence="1 2">S14-144</strain>
    </source>
</reference>
<keyword evidence="2" id="KW-1185">Reference proteome</keyword>
<reference evidence="1 2" key="1">
    <citation type="submission" date="2018-11" db="EMBL/GenBank/DDBJ databases">
        <authorList>
            <person name="Da X."/>
        </authorList>
    </citation>
    <scope>NUCLEOTIDE SEQUENCE [LARGE SCALE GENOMIC DNA]</scope>
    <source>
        <strain evidence="1 2">S14-144</strain>
    </source>
</reference>
<sequence length="134" mass="14692">MARIAQRLVQARESNPDLELLGVVLFDLAISATRVRREITAEINEALGGVAPLFESTIRHSVAAMDSRRRGLLVYEHAATLEGEPFWQALREGRRPTSAGSAPTLAGDYGALAQEILQRINELELADEPVEETV</sequence>
<organism evidence="1 2">
    <name type="scientific">Nakamurella antarctica</name>
    <dbReference type="NCBI Taxonomy" id="1902245"/>
    <lineage>
        <taxon>Bacteria</taxon>
        <taxon>Bacillati</taxon>
        <taxon>Actinomycetota</taxon>
        <taxon>Actinomycetes</taxon>
        <taxon>Nakamurellales</taxon>
        <taxon>Nakamurellaceae</taxon>
        <taxon>Nakamurella</taxon>
    </lineage>
</organism>
<dbReference type="OrthoDB" id="128708at2"/>
<accession>A0A3G8ZPS4</accession>
<dbReference type="RefSeq" id="WP_124800143.1">
    <property type="nucleotide sequence ID" value="NZ_CP034170.1"/>
</dbReference>
<evidence type="ECO:0000313" key="1">
    <source>
        <dbReference type="EMBL" id="AZI59239.1"/>
    </source>
</evidence>
<dbReference type="Proteomes" id="UP000268084">
    <property type="component" value="Chromosome"/>
</dbReference>